<proteinExistence type="predicted"/>
<keyword evidence="1" id="KW-0732">Signal</keyword>
<dbReference type="RefSeq" id="WP_311676875.1">
    <property type="nucleotide sequence ID" value="NZ_JAVRER010000010.1"/>
</dbReference>
<evidence type="ECO:0000259" key="3">
    <source>
        <dbReference type="Pfam" id="PF02638"/>
    </source>
</evidence>
<evidence type="ECO:0000313" key="4">
    <source>
        <dbReference type="EMBL" id="MDT0415602.1"/>
    </source>
</evidence>
<dbReference type="PANTHER" id="PTHR43405:SF1">
    <property type="entry name" value="GLYCOSYL HYDROLASE DIGH"/>
    <property type="match status" value="1"/>
</dbReference>
<dbReference type="Proteomes" id="UP001183607">
    <property type="component" value="Unassembled WGS sequence"/>
</dbReference>
<accession>A0ABD5E2V2</accession>
<dbReference type="PROSITE" id="PS51318">
    <property type="entry name" value="TAT"/>
    <property type="match status" value="1"/>
</dbReference>
<comment type="caution">
    <text evidence="4">The sequence shown here is derived from an EMBL/GenBank/DDBJ whole genome shotgun (WGS) entry which is preliminary data.</text>
</comment>
<name>A0ABD5E2V2_9ACTN</name>
<dbReference type="SUPFAM" id="SSF51445">
    <property type="entry name" value="(Trans)glycosidases"/>
    <property type="match status" value="1"/>
</dbReference>
<dbReference type="AlphaFoldDB" id="A0ABD5E2V2"/>
<dbReference type="InterPro" id="IPR017853">
    <property type="entry name" value="GH"/>
</dbReference>
<dbReference type="PANTHER" id="PTHR43405">
    <property type="entry name" value="GLYCOSYL HYDROLASE DIGH"/>
    <property type="match status" value="1"/>
</dbReference>
<organism evidence="4 5">
    <name type="scientific">Streptomyces evansiae</name>
    <dbReference type="NCBI Taxonomy" id="3075535"/>
    <lineage>
        <taxon>Bacteria</taxon>
        <taxon>Bacillati</taxon>
        <taxon>Actinomycetota</taxon>
        <taxon>Actinomycetes</taxon>
        <taxon>Kitasatosporales</taxon>
        <taxon>Streptomycetaceae</taxon>
        <taxon>Streptomyces</taxon>
    </lineage>
</organism>
<dbReference type="Gene3D" id="3.20.20.80">
    <property type="entry name" value="Glycosidases"/>
    <property type="match status" value="1"/>
</dbReference>
<evidence type="ECO:0000256" key="2">
    <source>
        <dbReference type="SAM" id="MobiDB-lite"/>
    </source>
</evidence>
<protein>
    <submittedName>
        <fullName evidence="4">Family 10 glycosylhydrolase</fullName>
    </submittedName>
</protein>
<evidence type="ECO:0000256" key="1">
    <source>
        <dbReference type="ARBA" id="ARBA00022729"/>
    </source>
</evidence>
<evidence type="ECO:0000313" key="5">
    <source>
        <dbReference type="Proteomes" id="UP001183607"/>
    </source>
</evidence>
<gene>
    <name evidence="4" type="ORF">RM574_08860</name>
</gene>
<dbReference type="InterPro" id="IPR003790">
    <property type="entry name" value="GHL10"/>
</dbReference>
<feature type="domain" description="Glycosyl hydrolase-like 10" evidence="3">
    <location>
        <begin position="47"/>
        <end position="360"/>
    </location>
</feature>
<dbReference type="Pfam" id="PF02638">
    <property type="entry name" value="GHL10"/>
    <property type="match status" value="1"/>
</dbReference>
<dbReference type="EMBL" id="JAVRER010000010">
    <property type="protein sequence ID" value="MDT0415602.1"/>
    <property type="molecule type" value="Genomic_DNA"/>
</dbReference>
<feature type="region of interest" description="Disordered" evidence="2">
    <location>
        <begin position="26"/>
        <end position="45"/>
    </location>
</feature>
<dbReference type="InterPro" id="IPR006311">
    <property type="entry name" value="TAT_signal"/>
</dbReference>
<dbReference type="InterPro" id="IPR052177">
    <property type="entry name" value="Divisome_Glycosyl_Hydrolase"/>
</dbReference>
<sequence>MDNRGTLSRRGFTALAAGVVAALGTTGAALPSGTGHGGGHPPRGRRMRGEWVASVTNRDWPSAQGLPAPVQQNELLGHLDTAVERRLDTVILQVRPSADALWPSPYEPWSAYLSGEQGRDPGYDPLGFAVREAHKRGLELHAWFNPYRIAVHDDPARLVPTHPARVNPDWVVTYQGQMYYNPGLPEVRRYVEDAMLDAVARYDIDAVHWDDYFYPYPVAGQPFDDDRAFALYGGDFPDRAAWRRHNTDQLVRETSARIRRLKPRVRFGISPFGVWRNASTDPRGSDTTAGVQSYDDLYADTLRWVREGWIDHIVPQLYWNIGFPAADYATLARWWAKAVRGTGVDLYIGEALYKVGDPAQPAAWADPAELSKHLDLTARIPEVHGHAFFAAKEVAADPLGAMSRVVRDHYRERAAPRG</sequence>
<reference evidence="5" key="1">
    <citation type="submission" date="2023-07" db="EMBL/GenBank/DDBJ databases">
        <title>30 novel species of actinomycetes from the DSMZ collection.</title>
        <authorList>
            <person name="Nouioui I."/>
        </authorList>
    </citation>
    <scope>NUCLEOTIDE SEQUENCE [LARGE SCALE GENOMIC DNA]</scope>
    <source>
        <strain evidence="5">DSM 41982</strain>
    </source>
</reference>